<evidence type="ECO:0000313" key="1">
    <source>
        <dbReference type="EMBL" id="KAJ4499851.1"/>
    </source>
</evidence>
<keyword evidence="2" id="KW-1185">Reference proteome</keyword>
<protein>
    <submittedName>
        <fullName evidence="1">Uncharacterized protein</fullName>
    </submittedName>
</protein>
<name>A0ABQ8VTZ1_9AGAR</name>
<reference evidence="1" key="1">
    <citation type="submission" date="2022-08" db="EMBL/GenBank/DDBJ databases">
        <title>A Global Phylogenomic Analysis of the Shiitake Genus Lentinula.</title>
        <authorList>
            <consortium name="DOE Joint Genome Institute"/>
            <person name="Sierra-Patev S."/>
            <person name="Min B."/>
            <person name="Naranjo-Ortiz M."/>
            <person name="Looney B."/>
            <person name="Konkel Z."/>
            <person name="Slot J.C."/>
            <person name="Sakamoto Y."/>
            <person name="Steenwyk J.L."/>
            <person name="Rokas A."/>
            <person name="Carro J."/>
            <person name="Camarero S."/>
            <person name="Ferreira P."/>
            <person name="Molpeceres G."/>
            <person name="Ruiz-Duenas F.J."/>
            <person name="Serrano A."/>
            <person name="Henrissat B."/>
            <person name="Drula E."/>
            <person name="Hughes K.W."/>
            <person name="Mata J.L."/>
            <person name="Ishikawa N.K."/>
            <person name="Vargas-Isla R."/>
            <person name="Ushijima S."/>
            <person name="Smith C.A."/>
            <person name="Ahrendt S."/>
            <person name="Andreopoulos W."/>
            <person name="He G."/>
            <person name="Labutti K."/>
            <person name="Lipzen A."/>
            <person name="Ng V."/>
            <person name="Riley R."/>
            <person name="Sandor L."/>
            <person name="Barry K."/>
            <person name="Martinez A.T."/>
            <person name="Xiao Y."/>
            <person name="Gibbons J.G."/>
            <person name="Terashima K."/>
            <person name="Grigoriev I.V."/>
            <person name="Hibbett D.S."/>
        </authorList>
    </citation>
    <scope>NUCLEOTIDE SEQUENCE</scope>
    <source>
        <strain evidence="1">RHP3577 ss4</strain>
    </source>
</reference>
<dbReference type="Proteomes" id="UP001150217">
    <property type="component" value="Unassembled WGS sequence"/>
</dbReference>
<comment type="caution">
    <text evidence="1">The sequence shown here is derived from an EMBL/GenBank/DDBJ whole genome shotgun (WGS) entry which is preliminary data.</text>
</comment>
<sequence>MLFITFIVHNSVRRVCPLSSYCEPKIVTYPFHVYLLRYTFRCPVTLILFWTFLPFCDTFI</sequence>
<dbReference type="EMBL" id="JANVFT010000008">
    <property type="protein sequence ID" value="KAJ4499851.1"/>
    <property type="molecule type" value="Genomic_DNA"/>
</dbReference>
<proteinExistence type="predicted"/>
<gene>
    <name evidence="1" type="ORF">C8R41DRAFT_812338</name>
</gene>
<evidence type="ECO:0000313" key="2">
    <source>
        <dbReference type="Proteomes" id="UP001150217"/>
    </source>
</evidence>
<accession>A0ABQ8VTZ1</accession>
<organism evidence="1 2">
    <name type="scientific">Lentinula lateritia</name>
    <dbReference type="NCBI Taxonomy" id="40482"/>
    <lineage>
        <taxon>Eukaryota</taxon>
        <taxon>Fungi</taxon>
        <taxon>Dikarya</taxon>
        <taxon>Basidiomycota</taxon>
        <taxon>Agaricomycotina</taxon>
        <taxon>Agaricomycetes</taxon>
        <taxon>Agaricomycetidae</taxon>
        <taxon>Agaricales</taxon>
        <taxon>Marasmiineae</taxon>
        <taxon>Omphalotaceae</taxon>
        <taxon>Lentinula</taxon>
    </lineage>
</organism>